<dbReference type="Pfam" id="PF00168">
    <property type="entry name" value="C2"/>
    <property type="match status" value="1"/>
</dbReference>
<evidence type="ECO:0000313" key="4">
    <source>
        <dbReference type="EMBL" id="OCA18097.1"/>
    </source>
</evidence>
<comment type="similarity">
    <text evidence="1">Belongs to the synaptotagmin family.</text>
</comment>
<feature type="compositionally biased region" description="Basic and acidic residues" evidence="2">
    <location>
        <begin position="24"/>
        <end position="72"/>
    </location>
</feature>
<evidence type="ECO:0000256" key="1">
    <source>
        <dbReference type="ARBA" id="ARBA00006996"/>
    </source>
</evidence>
<evidence type="ECO:0000256" key="2">
    <source>
        <dbReference type="SAM" id="MobiDB-lite"/>
    </source>
</evidence>
<reference evidence="4" key="1">
    <citation type="submission" date="2009-11" db="EMBL/GenBank/DDBJ databases">
        <authorList>
            <consortium name="US DOE Joint Genome Institute (JGI-PGF)"/>
            <person name="Ottilar R."/>
            <person name="Schmutz J."/>
            <person name="Salamov A."/>
            <person name="Cheng J.F."/>
            <person name="Lucas S."/>
            <person name="Pitluck S."/>
            <person name="Gundlach H."/>
            <person name="Guo Y."/>
            <person name="Haberer G."/>
            <person name="Nasrallah J."/>
            <person name="Mayer K.F.X."/>
            <person name="van de Peer Y."/>
            <person name="Weigel D."/>
            <person name="Grigoriev I.V."/>
        </authorList>
    </citation>
    <scope>NUCLEOTIDE SEQUENCE</scope>
    <source>
        <strain evidence="4">Nigerian</strain>
    </source>
</reference>
<dbReference type="Gene3D" id="2.60.40.150">
    <property type="entry name" value="C2 domain"/>
    <property type="match status" value="1"/>
</dbReference>
<dbReference type="PANTHER" id="PTHR10024">
    <property type="entry name" value="SYNAPTOTAGMIN"/>
    <property type="match status" value="1"/>
</dbReference>
<dbReference type="InterPro" id="IPR035892">
    <property type="entry name" value="C2_domain_sf"/>
</dbReference>
<feature type="domain" description="C2" evidence="3">
    <location>
        <begin position="103"/>
        <end position="236"/>
    </location>
</feature>
<name>A0A1B8Y597_XENTR</name>
<accession>A0A1B8Y597</accession>
<protein>
    <recommendedName>
        <fullName evidence="3">C2 domain-containing protein</fullName>
    </recommendedName>
</protein>
<reference evidence="4" key="2">
    <citation type="journal article" date="2010" name="Science">
        <title>The genome of the Western clawed frog Xenopus tropicalis.</title>
        <authorList>
            <person name="Hellsten U."/>
            <person name="Harland R.M."/>
            <person name="Gilchrist M.J."/>
            <person name="Hendrix D."/>
            <person name="Jurka J."/>
            <person name="Kapitonov V."/>
            <person name="Ovcharenko I."/>
            <person name="Putnam N.H."/>
            <person name="Shu S."/>
            <person name="Taher L."/>
            <person name="Blitz I.L."/>
            <person name="Blumberg B."/>
            <person name="Dichmann D.S."/>
            <person name="Dubchak I."/>
            <person name="Amaya E."/>
            <person name="Detter J.C."/>
            <person name="Fletcher R."/>
            <person name="Gerhard D.S."/>
            <person name="Goodstein D."/>
            <person name="Graves T."/>
            <person name="Grigoriev I.V."/>
            <person name="Grimwood J."/>
            <person name="Kawashima T."/>
            <person name="Lindquist E."/>
            <person name="Lucas S.M."/>
            <person name="Mead P.E."/>
            <person name="Mitros T."/>
            <person name="Ogino H."/>
            <person name="Ohta Y."/>
            <person name="Poliakov A.V."/>
            <person name="Pollet N."/>
            <person name="Robert J."/>
            <person name="Salamov A."/>
            <person name="Sater A.K."/>
            <person name="Schmutz J."/>
            <person name="Terry A."/>
            <person name="Vize P.D."/>
            <person name="Warren W.C."/>
            <person name="Wells D."/>
            <person name="Wills A."/>
            <person name="Wilson R.K."/>
            <person name="Zimmerman L.B."/>
            <person name="Zorn A.M."/>
            <person name="Grainger R."/>
            <person name="Grammer T."/>
            <person name="Khokha M.K."/>
            <person name="Richardson P.M."/>
            <person name="Rokhsar D.S."/>
        </authorList>
    </citation>
    <scope>NUCLEOTIDE SEQUENCE [LARGE SCALE GENOMIC DNA]</scope>
    <source>
        <strain evidence="4">Nigerian</strain>
    </source>
</reference>
<evidence type="ECO:0000259" key="3">
    <source>
        <dbReference type="PROSITE" id="PS50004"/>
    </source>
</evidence>
<dbReference type="PANTHER" id="PTHR10024:SF250">
    <property type="entry name" value="SYNAPTOTAGMIN-13"/>
    <property type="match status" value="1"/>
</dbReference>
<dbReference type="EMBL" id="KV460436">
    <property type="protein sequence ID" value="OCA18108.1"/>
    <property type="molecule type" value="Genomic_DNA"/>
</dbReference>
<sequence>MSIYKRTELVHPQAKLRFPYTYRSKEPCPKIGRGGDKEETSKENKDEKSGETEPQGKVETISEKINSEKNEESLAPENEYVEKFSQCLNHIPKLRYSLGYDHQKRELCVSFLEGPGCPLLVGQQQIHHVQSPCLCCSSAVGCPLTKEEEPGSHRYIGGTLTSNGGQTEAQTSLMNRTPHTVWDEALLFPLSEEERVEAELTLTLRHCDRYSRHQVAGEITLSLANLGVPFGAARWVGL</sequence>
<dbReference type="SUPFAM" id="SSF49562">
    <property type="entry name" value="C2 domain (Calcium/lipid-binding domain, CaLB)"/>
    <property type="match status" value="1"/>
</dbReference>
<dbReference type="PROSITE" id="PS50004">
    <property type="entry name" value="C2"/>
    <property type="match status" value="1"/>
</dbReference>
<evidence type="ECO:0000313" key="5">
    <source>
        <dbReference type="EMBL" id="OCA18108.1"/>
    </source>
</evidence>
<dbReference type="InterPro" id="IPR000008">
    <property type="entry name" value="C2_dom"/>
</dbReference>
<gene>
    <name evidence="4" type="ORF">XENTR_v90026089mg</name>
    <name evidence="5" type="ORF">XENTR_v90026093mg</name>
</gene>
<organism evidence="4">
    <name type="scientific">Xenopus tropicalis</name>
    <name type="common">Western clawed frog</name>
    <name type="synonym">Silurana tropicalis</name>
    <dbReference type="NCBI Taxonomy" id="8364"/>
    <lineage>
        <taxon>Eukaryota</taxon>
        <taxon>Metazoa</taxon>
        <taxon>Chordata</taxon>
        <taxon>Craniata</taxon>
        <taxon>Vertebrata</taxon>
        <taxon>Euteleostomi</taxon>
        <taxon>Amphibia</taxon>
        <taxon>Batrachia</taxon>
        <taxon>Anura</taxon>
        <taxon>Pipoidea</taxon>
        <taxon>Pipidae</taxon>
        <taxon>Xenopodinae</taxon>
        <taxon>Xenopus</taxon>
        <taxon>Silurana</taxon>
    </lineage>
</organism>
<reference evidence="4" key="3">
    <citation type="submission" date="2016-05" db="EMBL/GenBank/DDBJ databases">
        <title>WGS assembly of Xenopus tropicalis.</title>
        <authorList>
            <person name="Sessions A."/>
            <person name="Jenkins J."/>
            <person name="Mitros T."/>
            <person name="Lyons J.T."/>
            <person name="Dichmann D.S."/>
            <person name="Robert J."/>
            <person name="Harland R.M."/>
            <person name="Rokhsar D.S."/>
        </authorList>
    </citation>
    <scope>NUCLEOTIDE SEQUENCE</scope>
    <source>
        <strain evidence="4">Nigerian</strain>
    </source>
</reference>
<dbReference type="AlphaFoldDB" id="A0A1B8Y597"/>
<proteinExistence type="inferred from homology"/>
<dbReference type="EMBL" id="KV460436">
    <property type="protein sequence ID" value="OCA18097.1"/>
    <property type="molecule type" value="Genomic_DNA"/>
</dbReference>
<feature type="region of interest" description="Disordered" evidence="2">
    <location>
        <begin position="24"/>
        <end position="74"/>
    </location>
</feature>